<dbReference type="InterPro" id="IPR003661">
    <property type="entry name" value="HisK_dim/P_dom"/>
</dbReference>
<protein>
    <recommendedName>
        <fullName evidence="3">Stage 0 sporulation protein A homolog</fullName>
        <ecNumber evidence="2">2.7.13.3</ecNumber>
    </recommendedName>
</protein>
<dbReference type="SMART" id="SM00387">
    <property type="entry name" value="HATPase_c"/>
    <property type="match status" value="1"/>
</dbReference>
<dbReference type="SUPFAM" id="SSF52172">
    <property type="entry name" value="CheY-like"/>
    <property type="match status" value="1"/>
</dbReference>
<dbReference type="InterPro" id="IPR013655">
    <property type="entry name" value="PAS_fold_3"/>
</dbReference>
<dbReference type="InterPro" id="IPR036097">
    <property type="entry name" value="HisK_dim/P_sf"/>
</dbReference>
<evidence type="ECO:0000313" key="12">
    <source>
        <dbReference type="EMBL" id="MXP77148.1"/>
    </source>
</evidence>
<dbReference type="PANTHER" id="PTHR43047">
    <property type="entry name" value="TWO-COMPONENT HISTIDINE PROTEIN KINASE"/>
    <property type="match status" value="1"/>
</dbReference>
<accession>A0A7X3MIQ5</accession>
<keyword evidence="4 9" id="KW-0597">Phosphoprotein</keyword>
<keyword evidence="7" id="KW-0902">Two-component regulatory system</keyword>
<dbReference type="SUPFAM" id="SSF55785">
    <property type="entry name" value="PYP-like sensor domain (PAS domain)"/>
    <property type="match status" value="1"/>
</dbReference>
<dbReference type="Pfam" id="PF08447">
    <property type="entry name" value="PAS_3"/>
    <property type="match status" value="1"/>
</dbReference>
<dbReference type="PANTHER" id="PTHR43047:SF72">
    <property type="entry name" value="OSMOSENSING HISTIDINE PROTEIN KINASE SLN1"/>
    <property type="match status" value="1"/>
</dbReference>
<evidence type="ECO:0000259" key="10">
    <source>
        <dbReference type="PROSITE" id="PS50109"/>
    </source>
</evidence>
<evidence type="ECO:0000313" key="13">
    <source>
        <dbReference type="Proteomes" id="UP000460412"/>
    </source>
</evidence>
<reference evidence="12 13" key="1">
    <citation type="submission" date="2019-12" db="EMBL/GenBank/DDBJ databases">
        <title>Sporaefaciens musculi gen. nov., sp. nov., a novel bacterium isolated from the caecum of an obese mouse.</title>
        <authorList>
            <person name="Rasmussen T.S."/>
            <person name="Streidl T."/>
            <person name="Hitch T.C.A."/>
            <person name="Wortmann E."/>
            <person name="Deptula P."/>
            <person name="Hansen M."/>
            <person name="Nielsen D.S."/>
            <person name="Clavel T."/>
            <person name="Vogensen F.K."/>
        </authorList>
    </citation>
    <scope>NUCLEOTIDE SEQUENCE [LARGE SCALE GENOMIC DNA]</scope>
    <source>
        <strain evidence="12 13">WCA-9-b2</strain>
    </source>
</reference>
<feature type="domain" description="Response regulatory" evidence="11">
    <location>
        <begin position="447"/>
        <end position="568"/>
    </location>
</feature>
<dbReference type="GO" id="GO:0005886">
    <property type="term" value="C:plasma membrane"/>
    <property type="evidence" value="ECO:0007669"/>
    <property type="project" value="TreeGrafter"/>
</dbReference>
<dbReference type="NCBIfam" id="TIGR00229">
    <property type="entry name" value="sensory_box"/>
    <property type="match status" value="1"/>
</dbReference>
<evidence type="ECO:0000256" key="7">
    <source>
        <dbReference type="ARBA" id="ARBA00023012"/>
    </source>
</evidence>
<evidence type="ECO:0000256" key="6">
    <source>
        <dbReference type="ARBA" id="ARBA00022777"/>
    </source>
</evidence>
<feature type="modified residue" description="4-aspartylphosphate" evidence="9">
    <location>
        <position position="499"/>
    </location>
</feature>
<dbReference type="SMART" id="SM00388">
    <property type="entry name" value="HisKA"/>
    <property type="match status" value="1"/>
</dbReference>
<keyword evidence="13" id="KW-1185">Reference proteome</keyword>
<dbReference type="InterPro" id="IPR035965">
    <property type="entry name" value="PAS-like_dom_sf"/>
</dbReference>
<dbReference type="CDD" id="cd00130">
    <property type="entry name" value="PAS"/>
    <property type="match status" value="1"/>
</dbReference>
<dbReference type="EC" id="2.7.13.3" evidence="2"/>
<dbReference type="SUPFAM" id="SSF55874">
    <property type="entry name" value="ATPase domain of HSP90 chaperone/DNA topoisomerase II/histidine kinase"/>
    <property type="match status" value="1"/>
</dbReference>
<dbReference type="CDD" id="cd00082">
    <property type="entry name" value="HisKA"/>
    <property type="match status" value="1"/>
</dbReference>
<dbReference type="InterPro" id="IPR036890">
    <property type="entry name" value="HATPase_C_sf"/>
</dbReference>
<dbReference type="CDD" id="cd17546">
    <property type="entry name" value="REC_hyHK_CKI1_RcsC-like"/>
    <property type="match status" value="1"/>
</dbReference>
<evidence type="ECO:0000256" key="9">
    <source>
        <dbReference type="PROSITE-ProRule" id="PRU00169"/>
    </source>
</evidence>
<dbReference type="RefSeq" id="WP_159752240.1">
    <property type="nucleotide sequence ID" value="NZ_CASZNZ010000037.1"/>
</dbReference>
<dbReference type="GO" id="GO:0000155">
    <property type="term" value="F:phosphorelay sensor kinase activity"/>
    <property type="evidence" value="ECO:0007669"/>
    <property type="project" value="InterPro"/>
</dbReference>
<evidence type="ECO:0000256" key="3">
    <source>
        <dbReference type="ARBA" id="ARBA00018672"/>
    </source>
</evidence>
<comment type="function">
    <text evidence="8">May play the central regulatory role in sporulation. It may be an element of the effector pathway responsible for the activation of sporulation genes in response to nutritional stress. Spo0A may act in concert with spo0H (a sigma factor) to control the expression of some genes that are critical to the sporulation process.</text>
</comment>
<dbReference type="Pfam" id="PF02518">
    <property type="entry name" value="HATPase_c"/>
    <property type="match status" value="1"/>
</dbReference>
<comment type="caution">
    <text evidence="12">The sequence shown here is derived from an EMBL/GenBank/DDBJ whole genome shotgun (WGS) entry which is preliminary data.</text>
</comment>
<sequence>MNVRQERHLIERVIHLLRILDENGIEPDNIREENFSKELVSLEDREGFPETCEFLRFMDEIPGGFLIYFAEGDGQIIYVNQSLLNIFQCKTRKEFRQLTGNTFRGVVHPEDWDEVNKSIKRQIFENKFDLDFVEYRIERRDGTVILVEDYGHYIKNEAVGDIFYVFIGESTDERKRQQTEQKRLLAEALGSANLAIKAKNAFLSNISHDMRTPLNAIFGFTSLAKAWIGEPEKVAGYLDRIDTASRQLLDMITKVLDISALSNAAGPAEVECDLCKTVREAYEFLMPQAKEKSLSFQLDCDSVKHNIIYADQGKLQQLVLSLANNAVTYTNSGGMVKISLTEKDELPNSYVVYNLVVEDNGIGIGEEFLGRIFEPFSREKNSTLSGVHGIGLGLTIAKSIVDMMHGNIEVKSVVNEGSTFTVGLTFRAQPLHDASREEEVFSGTSLRILVVEDNEINLEIETELLERMGFTVEPAENGKIALDKVACASPGDYDLVIMDLQMPVMDGWQASAAIRQLEDPTLAHIPIIALSADILASNKGRAMECGIDACLSKPLDFTLLLEAIEKIAKR</sequence>
<feature type="domain" description="Histidine kinase" evidence="10">
    <location>
        <begin position="205"/>
        <end position="428"/>
    </location>
</feature>
<dbReference type="PRINTS" id="PR00344">
    <property type="entry name" value="BCTRLSENSOR"/>
</dbReference>
<dbReference type="InterPro" id="IPR000014">
    <property type="entry name" value="PAS"/>
</dbReference>
<dbReference type="Proteomes" id="UP000460412">
    <property type="component" value="Unassembled WGS sequence"/>
</dbReference>
<dbReference type="InterPro" id="IPR011006">
    <property type="entry name" value="CheY-like_superfamily"/>
</dbReference>
<dbReference type="PROSITE" id="PS50109">
    <property type="entry name" value="HIS_KIN"/>
    <property type="match status" value="1"/>
</dbReference>
<evidence type="ECO:0000256" key="4">
    <source>
        <dbReference type="ARBA" id="ARBA00022553"/>
    </source>
</evidence>
<dbReference type="SMART" id="SM00448">
    <property type="entry name" value="REC"/>
    <property type="match status" value="1"/>
</dbReference>
<keyword evidence="5" id="KW-0808">Transferase</keyword>
<name>A0A7X3MIQ5_9FIRM</name>
<dbReference type="InterPro" id="IPR003594">
    <property type="entry name" value="HATPase_dom"/>
</dbReference>
<dbReference type="Gene3D" id="3.30.450.20">
    <property type="entry name" value="PAS domain"/>
    <property type="match status" value="1"/>
</dbReference>
<gene>
    <name evidence="12" type="ORF">GN277_17740</name>
</gene>
<dbReference type="Gene3D" id="1.10.287.130">
    <property type="match status" value="1"/>
</dbReference>
<dbReference type="AlphaFoldDB" id="A0A7X3MIQ5"/>
<dbReference type="CDD" id="cd00075">
    <property type="entry name" value="HATPase"/>
    <property type="match status" value="1"/>
</dbReference>
<dbReference type="Gene3D" id="3.40.50.2300">
    <property type="match status" value="1"/>
</dbReference>
<evidence type="ECO:0000256" key="5">
    <source>
        <dbReference type="ARBA" id="ARBA00022679"/>
    </source>
</evidence>
<dbReference type="Pfam" id="PF00072">
    <property type="entry name" value="Response_reg"/>
    <property type="match status" value="1"/>
</dbReference>
<dbReference type="InterPro" id="IPR005467">
    <property type="entry name" value="His_kinase_dom"/>
</dbReference>
<dbReference type="InterPro" id="IPR001789">
    <property type="entry name" value="Sig_transdc_resp-reg_receiver"/>
</dbReference>
<comment type="catalytic activity">
    <reaction evidence="1">
        <text>ATP + protein L-histidine = ADP + protein N-phospho-L-histidine.</text>
        <dbReference type="EC" id="2.7.13.3"/>
    </reaction>
</comment>
<evidence type="ECO:0000256" key="8">
    <source>
        <dbReference type="ARBA" id="ARBA00024867"/>
    </source>
</evidence>
<dbReference type="EMBL" id="WUQX01000001">
    <property type="protein sequence ID" value="MXP77148.1"/>
    <property type="molecule type" value="Genomic_DNA"/>
</dbReference>
<proteinExistence type="predicted"/>
<dbReference type="GO" id="GO:0009927">
    <property type="term" value="F:histidine phosphotransfer kinase activity"/>
    <property type="evidence" value="ECO:0007669"/>
    <property type="project" value="TreeGrafter"/>
</dbReference>
<keyword evidence="6" id="KW-0418">Kinase</keyword>
<dbReference type="Gene3D" id="3.30.565.10">
    <property type="entry name" value="Histidine kinase-like ATPase, C-terminal domain"/>
    <property type="match status" value="1"/>
</dbReference>
<evidence type="ECO:0000259" key="11">
    <source>
        <dbReference type="PROSITE" id="PS50110"/>
    </source>
</evidence>
<dbReference type="Pfam" id="PF00512">
    <property type="entry name" value="HisKA"/>
    <property type="match status" value="1"/>
</dbReference>
<dbReference type="SUPFAM" id="SSF47384">
    <property type="entry name" value="Homodimeric domain of signal transducing histidine kinase"/>
    <property type="match status" value="1"/>
</dbReference>
<evidence type="ECO:0000256" key="1">
    <source>
        <dbReference type="ARBA" id="ARBA00000085"/>
    </source>
</evidence>
<organism evidence="12 13">
    <name type="scientific">Sporofaciens musculi</name>
    <dbReference type="NCBI Taxonomy" id="2681861"/>
    <lineage>
        <taxon>Bacteria</taxon>
        <taxon>Bacillati</taxon>
        <taxon>Bacillota</taxon>
        <taxon>Clostridia</taxon>
        <taxon>Lachnospirales</taxon>
        <taxon>Lachnospiraceae</taxon>
        <taxon>Sporofaciens</taxon>
    </lineage>
</organism>
<dbReference type="PROSITE" id="PS50110">
    <property type="entry name" value="RESPONSE_REGULATORY"/>
    <property type="match status" value="1"/>
</dbReference>
<evidence type="ECO:0000256" key="2">
    <source>
        <dbReference type="ARBA" id="ARBA00012438"/>
    </source>
</evidence>
<dbReference type="InterPro" id="IPR004358">
    <property type="entry name" value="Sig_transdc_His_kin-like_C"/>
</dbReference>